<dbReference type="EMBL" id="LR999456">
    <property type="protein sequence ID" value="CAE6098659.1"/>
    <property type="molecule type" value="Genomic_DNA"/>
</dbReference>
<dbReference type="Proteomes" id="UP000682877">
    <property type="component" value="Chromosome 6"/>
</dbReference>
<organism evidence="2 3">
    <name type="scientific">Arabidopsis arenosa</name>
    <name type="common">Sand rock-cress</name>
    <name type="synonym">Cardaminopsis arenosa</name>
    <dbReference type="NCBI Taxonomy" id="38785"/>
    <lineage>
        <taxon>Eukaryota</taxon>
        <taxon>Viridiplantae</taxon>
        <taxon>Streptophyta</taxon>
        <taxon>Embryophyta</taxon>
        <taxon>Tracheophyta</taxon>
        <taxon>Spermatophyta</taxon>
        <taxon>Magnoliopsida</taxon>
        <taxon>eudicotyledons</taxon>
        <taxon>Gunneridae</taxon>
        <taxon>Pentapetalae</taxon>
        <taxon>rosids</taxon>
        <taxon>malvids</taxon>
        <taxon>Brassicales</taxon>
        <taxon>Brassicaceae</taxon>
        <taxon>Camelineae</taxon>
        <taxon>Arabidopsis</taxon>
    </lineage>
</organism>
<gene>
    <name evidence="2" type="ORF">AARE701A_LOCUS15122</name>
</gene>
<accession>A0A8S2AGX2</accession>
<protein>
    <submittedName>
        <fullName evidence="2">Uncharacterized protein</fullName>
    </submittedName>
</protein>
<name>A0A8S2AGX2_ARAAE</name>
<dbReference type="AlphaFoldDB" id="A0A8S2AGX2"/>
<evidence type="ECO:0000256" key="1">
    <source>
        <dbReference type="SAM" id="MobiDB-lite"/>
    </source>
</evidence>
<sequence>MGDVIAELVLEANELLDTTTDNWNALLEYSQNAFLPQHLQAVRTRVINHTAIIVDLLQPVPAEVAAVDPAAANQQEASNSTSGGPQSSGSGSEA</sequence>
<feature type="region of interest" description="Disordered" evidence="1">
    <location>
        <begin position="68"/>
        <end position="94"/>
    </location>
</feature>
<proteinExistence type="predicted"/>
<evidence type="ECO:0000313" key="3">
    <source>
        <dbReference type="Proteomes" id="UP000682877"/>
    </source>
</evidence>
<reference evidence="2" key="1">
    <citation type="submission" date="2021-01" db="EMBL/GenBank/DDBJ databases">
        <authorList>
            <person name="Bezrukov I."/>
        </authorList>
    </citation>
    <scope>NUCLEOTIDE SEQUENCE</scope>
</reference>
<keyword evidence="3" id="KW-1185">Reference proteome</keyword>
<evidence type="ECO:0000313" key="2">
    <source>
        <dbReference type="EMBL" id="CAE6098659.1"/>
    </source>
</evidence>